<dbReference type="AlphaFoldDB" id="A0A367FY98"/>
<name>A0A367FY98_9FIRM</name>
<evidence type="ECO:0000313" key="4">
    <source>
        <dbReference type="EMBL" id="RGB94639.1"/>
    </source>
</evidence>
<protein>
    <submittedName>
        <fullName evidence="3">Peptidase M23</fullName>
    </submittedName>
</protein>
<dbReference type="EMBL" id="WKQM01000021">
    <property type="protein sequence ID" value="MSC52305.1"/>
    <property type="molecule type" value="Genomic_DNA"/>
</dbReference>
<reference evidence="3 5" key="1">
    <citation type="submission" date="2018-03" db="EMBL/GenBank/DDBJ databases">
        <title>Complete genome sequencing of Faecalibacterium prausnitzii strains isolated from the human gut.</title>
        <authorList>
            <person name="Fitzgerald B.C."/>
            <person name="Shkoporov A.N."/>
            <person name="Ross P.R."/>
            <person name="Hill C."/>
        </authorList>
    </citation>
    <scope>NUCLEOTIDE SEQUENCE [LARGE SCALE GENOMIC DNA]</scope>
    <source>
        <strain evidence="3 5">ATCC 27768</strain>
    </source>
</reference>
<reference evidence="7 8" key="3">
    <citation type="journal article" date="2019" name="Nat. Med.">
        <title>A library of human gut bacterial isolates paired with longitudinal multiomics data enables mechanistic microbiome research.</title>
        <authorList>
            <person name="Poyet M."/>
            <person name="Groussin M."/>
            <person name="Gibbons S.M."/>
            <person name="Avila-Pacheco J."/>
            <person name="Jiang X."/>
            <person name="Kearney S.M."/>
            <person name="Perrotta A.R."/>
            <person name="Berdy B."/>
            <person name="Zhao S."/>
            <person name="Lieberman T.D."/>
            <person name="Swanson P.K."/>
            <person name="Smith M."/>
            <person name="Roesemann S."/>
            <person name="Alexander J.E."/>
            <person name="Rich S.A."/>
            <person name="Livny J."/>
            <person name="Vlamakis H."/>
            <person name="Clish C."/>
            <person name="Bullock K."/>
            <person name="Deik A."/>
            <person name="Scott J."/>
            <person name="Pierce K.A."/>
            <person name="Xavier R.J."/>
            <person name="Alm E.J."/>
        </authorList>
    </citation>
    <scope>NUCLEOTIDE SEQUENCE [LARGE SCALE GENOMIC DNA]</scope>
    <source>
        <strain evidence="1 7">BIOML-B1</strain>
        <strain evidence="2 8">BIOML-B9</strain>
    </source>
</reference>
<dbReference type="EMBL" id="PXUP01000028">
    <property type="protein sequence ID" value="RCH42691.1"/>
    <property type="molecule type" value="Genomic_DNA"/>
</dbReference>
<evidence type="ECO:0000313" key="7">
    <source>
        <dbReference type="Proteomes" id="UP000462091"/>
    </source>
</evidence>
<organism evidence="3 5">
    <name type="scientific">Faecalibacterium prausnitzii</name>
    <dbReference type="NCBI Taxonomy" id="853"/>
    <lineage>
        <taxon>Bacteria</taxon>
        <taxon>Bacillati</taxon>
        <taxon>Bacillota</taxon>
        <taxon>Clostridia</taxon>
        <taxon>Eubacteriales</taxon>
        <taxon>Oscillospiraceae</taxon>
        <taxon>Faecalibacterium</taxon>
    </lineage>
</organism>
<evidence type="ECO:0000313" key="8">
    <source>
        <dbReference type="Proteomes" id="UP000477010"/>
    </source>
</evidence>
<comment type="caution">
    <text evidence="3">The sequence shown here is derived from an EMBL/GenBank/DDBJ whole genome shotgun (WGS) entry which is preliminary data.</text>
</comment>
<sequence length="91" mass="10358">MAMNASVSAIQDMEKTLADTVRNLDTLSEKISTNFRPSADWNDNQAVAYNQVMQKIARLVKSPTADLKKQQEKLKQLEELVRSYQSHQFNG</sequence>
<dbReference type="Proteomes" id="UP000462091">
    <property type="component" value="Unassembled WGS sequence"/>
</dbReference>
<dbReference type="KEGG" id="fpra:CG447_05750"/>
<dbReference type="Proteomes" id="UP000252378">
    <property type="component" value="Unassembled WGS sequence"/>
</dbReference>
<dbReference type="Proteomes" id="UP000477010">
    <property type="component" value="Unassembled WGS sequence"/>
</dbReference>
<dbReference type="RefSeq" id="WP_005922676.1">
    <property type="nucleotide sequence ID" value="NZ_CABKNH010000006.1"/>
</dbReference>
<dbReference type="EMBL" id="WKQE01000014">
    <property type="protein sequence ID" value="MSC81169.1"/>
    <property type="molecule type" value="Genomic_DNA"/>
</dbReference>
<dbReference type="EMBL" id="QVEW01000016">
    <property type="protein sequence ID" value="RGB94639.1"/>
    <property type="molecule type" value="Genomic_DNA"/>
</dbReference>
<evidence type="ECO:0000313" key="6">
    <source>
        <dbReference type="Proteomes" id="UP000260783"/>
    </source>
</evidence>
<evidence type="ECO:0000313" key="3">
    <source>
        <dbReference type="EMBL" id="RCH42691.1"/>
    </source>
</evidence>
<reference evidence="4 6" key="2">
    <citation type="submission" date="2018-08" db="EMBL/GenBank/DDBJ databases">
        <title>A genome reference for cultivated species of the human gut microbiota.</title>
        <authorList>
            <person name="Zou Y."/>
            <person name="Xue W."/>
            <person name="Luo G."/>
        </authorList>
    </citation>
    <scope>NUCLEOTIDE SEQUENCE [LARGE SCALE GENOMIC DNA]</scope>
    <source>
        <strain evidence="4 6">AF29-11BH</strain>
    </source>
</reference>
<evidence type="ECO:0000313" key="5">
    <source>
        <dbReference type="Proteomes" id="UP000252378"/>
    </source>
</evidence>
<evidence type="ECO:0000313" key="1">
    <source>
        <dbReference type="EMBL" id="MSC52305.1"/>
    </source>
</evidence>
<dbReference type="Proteomes" id="UP000260783">
    <property type="component" value="Unassembled WGS sequence"/>
</dbReference>
<dbReference type="GeneID" id="75067979"/>
<evidence type="ECO:0000313" key="2">
    <source>
        <dbReference type="EMBL" id="MSC81169.1"/>
    </source>
</evidence>
<proteinExistence type="predicted"/>
<gene>
    <name evidence="3" type="ORF">C7J97_13510</name>
    <name evidence="4" type="ORF">DWZ04_12850</name>
    <name evidence="2" type="ORF">GKD85_10125</name>
    <name evidence="1" type="ORF">GKE10_10385</name>
</gene>
<accession>A0A367FY98</accession>